<keyword evidence="2 5" id="KW-0689">Ribosomal protein</keyword>
<dbReference type="EMBL" id="QEKH01000021">
    <property type="protein sequence ID" value="PVY39359.1"/>
    <property type="molecule type" value="Genomic_DNA"/>
</dbReference>
<dbReference type="AlphaFoldDB" id="A0A2U1ASE9"/>
<evidence type="ECO:0000313" key="6">
    <source>
        <dbReference type="Proteomes" id="UP000245959"/>
    </source>
</evidence>
<dbReference type="Gene3D" id="2.30.170.40">
    <property type="entry name" value="Ribosomal protein L28/L24"/>
    <property type="match status" value="1"/>
</dbReference>
<evidence type="ECO:0000313" key="5">
    <source>
        <dbReference type="EMBL" id="PVY39359.1"/>
    </source>
</evidence>
<organism evidence="5 6">
    <name type="scientific">Victivallis vadensis</name>
    <dbReference type="NCBI Taxonomy" id="172901"/>
    <lineage>
        <taxon>Bacteria</taxon>
        <taxon>Pseudomonadati</taxon>
        <taxon>Lentisphaerota</taxon>
        <taxon>Lentisphaeria</taxon>
        <taxon>Victivallales</taxon>
        <taxon>Victivallaceae</taxon>
        <taxon>Victivallis</taxon>
    </lineage>
</organism>
<dbReference type="GO" id="GO:1990904">
    <property type="term" value="C:ribonucleoprotein complex"/>
    <property type="evidence" value="ECO:0007669"/>
    <property type="project" value="UniProtKB-KW"/>
</dbReference>
<keyword evidence="3" id="KW-0687">Ribonucleoprotein</keyword>
<dbReference type="InterPro" id="IPR050096">
    <property type="entry name" value="Bacterial_rp_bL28"/>
</dbReference>
<dbReference type="EMBL" id="JABAEW010000007">
    <property type="protein sequence ID" value="NMD85978.1"/>
    <property type="molecule type" value="Genomic_DNA"/>
</dbReference>
<evidence type="ECO:0000313" key="7">
    <source>
        <dbReference type="Proteomes" id="UP000576225"/>
    </source>
</evidence>
<evidence type="ECO:0000313" key="4">
    <source>
        <dbReference type="EMBL" id="NMD85978.1"/>
    </source>
</evidence>
<reference evidence="4 7" key="2">
    <citation type="submission" date="2020-04" db="EMBL/GenBank/DDBJ databases">
        <authorList>
            <person name="Hitch T.C.A."/>
            <person name="Wylensek D."/>
            <person name="Clavel T."/>
        </authorList>
    </citation>
    <scope>NUCLEOTIDE SEQUENCE [LARGE SCALE GENOMIC DNA]</scope>
    <source>
        <strain evidence="4 7">COR2-253-APC-1A</strain>
    </source>
</reference>
<evidence type="ECO:0000256" key="2">
    <source>
        <dbReference type="ARBA" id="ARBA00022980"/>
    </source>
</evidence>
<dbReference type="GO" id="GO:0005840">
    <property type="term" value="C:ribosome"/>
    <property type="evidence" value="ECO:0007669"/>
    <property type="project" value="UniProtKB-KW"/>
</dbReference>
<dbReference type="GO" id="GO:0003735">
    <property type="term" value="F:structural constituent of ribosome"/>
    <property type="evidence" value="ECO:0007669"/>
    <property type="project" value="InterPro"/>
</dbReference>
<proteinExistence type="inferred from homology"/>
<dbReference type="Proteomes" id="UP000245959">
    <property type="component" value="Unassembled WGS sequence"/>
</dbReference>
<dbReference type="SUPFAM" id="SSF143800">
    <property type="entry name" value="L28p-like"/>
    <property type="match status" value="1"/>
</dbReference>
<dbReference type="InterPro" id="IPR034704">
    <property type="entry name" value="Ribosomal_bL28/bL31-like_sf"/>
</dbReference>
<protein>
    <submittedName>
        <fullName evidence="4">50S ribosomal protein L28</fullName>
    </submittedName>
    <submittedName>
        <fullName evidence="5">Large subunit ribosomal protein L28</fullName>
    </submittedName>
</protein>
<evidence type="ECO:0000256" key="1">
    <source>
        <dbReference type="ARBA" id="ARBA00008760"/>
    </source>
</evidence>
<dbReference type="InterPro" id="IPR026569">
    <property type="entry name" value="Ribosomal_bL28"/>
</dbReference>
<dbReference type="PANTHER" id="PTHR39080">
    <property type="entry name" value="50S RIBOSOMAL PROTEIN L28"/>
    <property type="match status" value="1"/>
</dbReference>
<keyword evidence="6" id="KW-1185">Reference proteome</keyword>
<accession>A0A2U1ASE9</accession>
<dbReference type="Proteomes" id="UP000576225">
    <property type="component" value="Unassembled WGS sequence"/>
</dbReference>
<dbReference type="GeneID" id="78296009"/>
<dbReference type="InterPro" id="IPR037147">
    <property type="entry name" value="Ribosomal_bL28_sf"/>
</dbReference>
<sequence>MSKFCEMCGKGKAHGGCITRKGLAKKAGGIGMHVVKNVKRTFEANLQNVRINEGGTVKTVKMCVRCIRTGNFTKA</sequence>
<gene>
    <name evidence="5" type="ORF">C8D82_12133</name>
    <name evidence="4" type="ORF">HF882_05205</name>
</gene>
<reference evidence="5 6" key="1">
    <citation type="submission" date="2018-04" db="EMBL/GenBank/DDBJ databases">
        <title>Genomic Encyclopedia of Type Strains, Phase IV (KMG-IV): sequencing the most valuable type-strain genomes for metagenomic binning, comparative biology and taxonomic classification.</title>
        <authorList>
            <person name="Goeker M."/>
        </authorList>
    </citation>
    <scope>NUCLEOTIDE SEQUENCE [LARGE SCALE GENOMIC DNA]</scope>
    <source>
        <strain evidence="5 6">DSM 14823</strain>
    </source>
</reference>
<comment type="similarity">
    <text evidence="1">Belongs to the bacterial ribosomal protein bL28 family.</text>
</comment>
<dbReference type="RefSeq" id="WP_116884715.1">
    <property type="nucleotide sequence ID" value="NZ_CABMMC010000049.1"/>
</dbReference>
<comment type="caution">
    <text evidence="5">The sequence shown here is derived from an EMBL/GenBank/DDBJ whole genome shotgun (WGS) entry which is preliminary data.</text>
</comment>
<evidence type="ECO:0000256" key="3">
    <source>
        <dbReference type="ARBA" id="ARBA00023274"/>
    </source>
</evidence>
<dbReference type="Pfam" id="PF00830">
    <property type="entry name" value="Ribosomal_L28"/>
    <property type="match status" value="1"/>
</dbReference>
<name>A0A2U1ASE9_9BACT</name>
<dbReference type="PANTHER" id="PTHR39080:SF1">
    <property type="entry name" value="LARGE RIBOSOMAL SUBUNIT PROTEIN BL28A"/>
    <property type="match status" value="1"/>
</dbReference>
<dbReference type="OrthoDB" id="9805609at2"/>